<dbReference type="Proteomes" id="UP000295633">
    <property type="component" value="Unassembled WGS sequence"/>
</dbReference>
<reference evidence="1 2" key="1">
    <citation type="submission" date="2019-03" db="EMBL/GenBank/DDBJ databases">
        <title>Genome Sequencing and Assembly of Various Microbes Isolated from Partially Reclaimed Soil and Acid Mine Drainage (AMD) Site.</title>
        <authorList>
            <person name="Steinbock B."/>
            <person name="Bechtold R."/>
            <person name="Sevigny J.L."/>
            <person name="Thomas D."/>
            <person name="Cuthill L.R."/>
            <person name="Aveiro Johannsen E.J."/>
            <person name="Thomas K."/>
            <person name="Ghosh A."/>
        </authorList>
    </citation>
    <scope>NUCLEOTIDE SEQUENCE [LARGE SCALE GENOMIC DNA]</scope>
    <source>
        <strain evidence="1 2">F-B2</strain>
    </source>
</reference>
<evidence type="ECO:0000313" key="2">
    <source>
        <dbReference type="Proteomes" id="UP000295633"/>
    </source>
</evidence>
<protein>
    <submittedName>
        <fullName evidence="1">Uncharacterized protein</fullName>
    </submittedName>
</protein>
<dbReference type="RefSeq" id="WP_133399053.1">
    <property type="nucleotide sequence ID" value="NZ_SMZX01000001.1"/>
</dbReference>
<evidence type="ECO:0000313" key="1">
    <source>
        <dbReference type="EMBL" id="TDL45993.1"/>
    </source>
</evidence>
<accession>A0A4V3B3T1</accession>
<dbReference type="AlphaFoldDB" id="A0A4V3B3T1"/>
<organism evidence="1 2">
    <name type="scientific">Microbacterium oleivorans</name>
    <dbReference type="NCBI Taxonomy" id="273677"/>
    <lineage>
        <taxon>Bacteria</taxon>
        <taxon>Bacillati</taxon>
        <taxon>Actinomycetota</taxon>
        <taxon>Actinomycetes</taxon>
        <taxon>Micrococcales</taxon>
        <taxon>Microbacteriaceae</taxon>
        <taxon>Microbacterium</taxon>
    </lineage>
</organism>
<sequence>MPDRQAGEVGAFTAEGGAFTAGETSLDPDAGSVDIGVDGLAIGLPAAGGFELTRDGIAISPSENGLGVAVVPAEGGLTSRVLTVADETFSSSPTHRYDYDISLDAGTELRQLSNGEIIIVRTDVAVPAIDEDWVPNHDVDLVDYEAGLAESAEGVGEQDGAVGADEVVVASFEPAWAVDAEGVLLPTTYEIEGTTLTQVVDTEGAAFPVVADPIPLIIIALGAAVLRVGVPVAARAFTVARIIPGARLIASNGYKSFPAFKSAVGHAKPNHQWHHIVEQSQVQKFGAQLIHNKHNLVQVPTKVHQKCINSKMATSKTAFSLKIDGQTFKFATGATMRSRVQKYSLENQHRIGIALLRYCGVNI</sequence>
<gene>
    <name evidence="1" type="ORF">E2R54_06045</name>
</gene>
<name>A0A4V3B3T1_9MICO</name>
<comment type="caution">
    <text evidence="1">The sequence shown here is derived from an EMBL/GenBank/DDBJ whole genome shotgun (WGS) entry which is preliminary data.</text>
</comment>
<dbReference type="EMBL" id="SMZX01000001">
    <property type="protein sequence ID" value="TDL45993.1"/>
    <property type="molecule type" value="Genomic_DNA"/>
</dbReference>
<proteinExistence type="predicted"/>